<protein>
    <submittedName>
        <fullName evidence="8">MFS transporter</fullName>
    </submittedName>
</protein>
<dbReference type="PROSITE" id="PS50850">
    <property type="entry name" value="MFS"/>
    <property type="match status" value="1"/>
</dbReference>
<dbReference type="GO" id="GO:0005886">
    <property type="term" value="C:plasma membrane"/>
    <property type="evidence" value="ECO:0007669"/>
    <property type="project" value="UniProtKB-SubCell"/>
</dbReference>
<dbReference type="Proteomes" id="UP000218023">
    <property type="component" value="Unassembled WGS sequence"/>
</dbReference>
<keyword evidence="4 6" id="KW-1133">Transmembrane helix</keyword>
<evidence type="ECO:0000313" key="9">
    <source>
        <dbReference type="Proteomes" id="UP000218023"/>
    </source>
</evidence>
<feature type="transmembrane region" description="Helical" evidence="6">
    <location>
        <begin position="327"/>
        <end position="346"/>
    </location>
</feature>
<dbReference type="Gene3D" id="1.20.1250.20">
    <property type="entry name" value="MFS general substrate transporter like domains"/>
    <property type="match status" value="1"/>
</dbReference>
<feature type="transmembrane region" description="Helical" evidence="6">
    <location>
        <begin position="234"/>
        <end position="255"/>
    </location>
</feature>
<dbReference type="InterPro" id="IPR036259">
    <property type="entry name" value="MFS_trans_sf"/>
</dbReference>
<evidence type="ECO:0000256" key="5">
    <source>
        <dbReference type="ARBA" id="ARBA00023136"/>
    </source>
</evidence>
<evidence type="ECO:0000259" key="7">
    <source>
        <dbReference type="PROSITE" id="PS50850"/>
    </source>
</evidence>
<sequence>MITTESKRGIVALMVAHVAGMLDLVALPVWVGTLISQYRFAPQQAGGLATLFLLGASLASMVLAPRFNRINPKLAAVLGFATSCAAFILASRSAAFEVLAVLHLVGGVAAGVALSSTHGTIGHAANPHRTFALAGLAIGIFGILFLGAAPGLIAAHGGPVLFVLFAILMGAATLVGLMFFPKVTRHIASDDVGRDTGRRVPPLGPAVWFSIVAIALMCMTQAMTLSFFERVGEHRGFTLDMVTVSLVVYGVVTLLPAPIAALLERKVAATTVISVVPVFQAVFALIAMTTTNHLLYTAAGALMGFTIIFVHTFAFGLLARLDPTGRAVAGTPAMLMVGSACAPFLGGTLVQFIGFEAIGYAAILFVIVQLICFNQTRRIVTGGIPTISAESEVSP</sequence>
<evidence type="ECO:0000256" key="4">
    <source>
        <dbReference type="ARBA" id="ARBA00022989"/>
    </source>
</evidence>
<keyword evidence="9" id="KW-1185">Reference proteome</keyword>
<feature type="transmembrane region" description="Helical" evidence="6">
    <location>
        <begin position="12"/>
        <end position="33"/>
    </location>
</feature>
<dbReference type="PANTHER" id="PTHR43124:SF10">
    <property type="entry name" value="PURINE EFFLUX PUMP PBUE"/>
    <property type="match status" value="1"/>
</dbReference>
<dbReference type="AlphaFoldDB" id="A0A2A2GGZ8"/>
<accession>A0A2A2GGZ8</accession>
<feature type="transmembrane region" description="Helical" evidence="6">
    <location>
        <begin position="131"/>
        <end position="154"/>
    </location>
</feature>
<feature type="transmembrane region" description="Helical" evidence="6">
    <location>
        <begin position="75"/>
        <end position="94"/>
    </location>
</feature>
<comment type="subcellular location">
    <subcellularLocation>
        <location evidence="1">Cell membrane</location>
        <topology evidence="1">Multi-pass membrane protein</topology>
    </subcellularLocation>
</comment>
<proteinExistence type="predicted"/>
<dbReference type="PANTHER" id="PTHR43124">
    <property type="entry name" value="PURINE EFFLUX PUMP PBUE"/>
    <property type="match status" value="1"/>
</dbReference>
<dbReference type="EMBL" id="NSJZ01000019">
    <property type="protein sequence ID" value="PAU96163.1"/>
    <property type="molecule type" value="Genomic_DNA"/>
</dbReference>
<dbReference type="InterPro" id="IPR020846">
    <property type="entry name" value="MFS_dom"/>
</dbReference>
<keyword evidence="5 6" id="KW-0472">Membrane</keyword>
<organism evidence="8 9">
    <name type="scientific">Paracoccus salipaludis</name>
    <dbReference type="NCBI Taxonomy" id="2032623"/>
    <lineage>
        <taxon>Bacteria</taxon>
        <taxon>Pseudomonadati</taxon>
        <taxon>Pseudomonadota</taxon>
        <taxon>Alphaproteobacteria</taxon>
        <taxon>Rhodobacterales</taxon>
        <taxon>Paracoccaceae</taxon>
        <taxon>Paracoccus</taxon>
    </lineage>
</organism>
<dbReference type="InterPro" id="IPR011701">
    <property type="entry name" value="MFS"/>
</dbReference>
<evidence type="ECO:0000313" key="8">
    <source>
        <dbReference type="EMBL" id="PAU96163.1"/>
    </source>
</evidence>
<dbReference type="OrthoDB" id="8229750at2"/>
<feature type="transmembrane region" description="Helical" evidence="6">
    <location>
        <begin position="267"/>
        <end position="288"/>
    </location>
</feature>
<dbReference type="GO" id="GO:0022857">
    <property type="term" value="F:transmembrane transporter activity"/>
    <property type="evidence" value="ECO:0007669"/>
    <property type="project" value="InterPro"/>
</dbReference>
<keyword evidence="3 6" id="KW-0812">Transmembrane</keyword>
<evidence type="ECO:0000256" key="6">
    <source>
        <dbReference type="SAM" id="Phobius"/>
    </source>
</evidence>
<dbReference type="RefSeq" id="WP_095641163.1">
    <property type="nucleotide sequence ID" value="NZ_NSJZ01000019.1"/>
</dbReference>
<keyword evidence="2" id="KW-1003">Cell membrane</keyword>
<name>A0A2A2GGZ8_9RHOB</name>
<comment type="caution">
    <text evidence="8">The sequence shown here is derived from an EMBL/GenBank/DDBJ whole genome shotgun (WGS) entry which is preliminary data.</text>
</comment>
<reference evidence="8 9" key="1">
    <citation type="submission" date="2017-09" db="EMBL/GenBank/DDBJ databases">
        <title>Paracoccus alkalisoli sp. nov., isolated from saline alkaline soil.</title>
        <authorList>
            <person name="Dong X."/>
            <person name="Zhang G."/>
        </authorList>
    </citation>
    <scope>NUCLEOTIDE SEQUENCE [LARGE SCALE GENOMIC DNA]</scope>
    <source>
        <strain evidence="8 9">WN007</strain>
    </source>
</reference>
<feature type="domain" description="Major facilitator superfamily (MFS) profile" evidence="7">
    <location>
        <begin position="9"/>
        <end position="377"/>
    </location>
</feature>
<evidence type="ECO:0000256" key="1">
    <source>
        <dbReference type="ARBA" id="ARBA00004651"/>
    </source>
</evidence>
<dbReference type="InterPro" id="IPR050189">
    <property type="entry name" value="MFS_Efflux_Transporters"/>
</dbReference>
<feature type="transmembrane region" description="Helical" evidence="6">
    <location>
        <begin position="45"/>
        <end position="63"/>
    </location>
</feature>
<dbReference type="Pfam" id="PF07690">
    <property type="entry name" value="MFS_1"/>
    <property type="match status" value="1"/>
</dbReference>
<feature type="transmembrane region" description="Helical" evidence="6">
    <location>
        <begin position="352"/>
        <end position="373"/>
    </location>
</feature>
<evidence type="ECO:0000256" key="3">
    <source>
        <dbReference type="ARBA" id="ARBA00022692"/>
    </source>
</evidence>
<feature type="transmembrane region" description="Helical" evidence="6">
    <location>
        <begin position="100"/>
        <end position="119"/>
    </location>
</feature>
<evidence type="ECO:0000256" key="2">
    <source>
        <dbReference type="ARBA" id="ARBA00022475"/>
    </source>
</evidence>
<gene>
    <name evidence="8" type="ORF">CK240_15105</name>
</gene>
<feature type="transmembrane region" description="Helical" evidence="6">
    <location>
        <begin position="206"/>
        <end position="228"/>
    </location>
</feature>
<dbReference type="SUPFAM" id="SSF103473">
    <property type="entry name" value="MFS general substrate transporter"/>
    <property type="match status" value="1"/>
</dbReference>
<feature type="transmembrane region" description="Helical" evidence="6">
    <location>
        <begin position="294"/>
        <end position="315"/>
    </location>
</feature>
<feature type="transmembrane region" description="Helical" evidence="6">
    <location>
        <begin position="160"/>
        <end position="180"/>
    </location>
</feature>